<dbReference type="PANTHER" id="PTHR12537">
    <property type="entry name" value="RNA BINDING PROTEIN PUMILIO-RELATED"/>
    <property type="match status" value="1"/>
</dbReference>
<dbReference type="SMART" id="SM00025">
    <property type="entry name" value="Pumilio"/>
    <property type="match status" value="6"/>
</dbReference>
<feature type="repeat" description="Pumilio" evidence="2">
    <location>
        <begin position="175"/>
        <end position="210"/>
    </location>
</feature>
<dbReference type="GO" id="GO:0003729">
    <property type="term" value="F:mRNA binding"/>
    <property type="evidence" value="ECO:0007669"/>
    <property type="project" value="TreeGrafter"/>
</dbReference>
<gene>
    <name evidence="4" type="ORF">NAEGRDRAFT_66631</name>
</gene>
<dbReference type="EMBL" id="GG738863">
    <property type="protein sequence ID" value="EFC45335.1"/>
    <property type="molecule type" value="Genomic_DNA"/>
</dbReference>
<dbReference type="PROSITE" id="PS50302">
    <property type="entry name" value="PUM"/>
    <property type="match status" value="3"/>
</dbReference>
<dbReference type="KEGG" id="ngr:NAEGRDRAFT_66631"/>
<feature type="domain" description="PUM-HD" evidence="3">
    <location>
        <begin position="1"/>
        <end position="357"/>
    </location>
</feature>
<dbReference type="InterPro" id="IPR001313">
    <property type="entry name" value="Pumilio_RNA-bd_rpt"/>
</dbReference>
<evidence type="ECO:0000256" key="2">
    <source>
        <dbReference type="PROSITE-ProRule" id="PRU00317"/>
    </source>
</evidence>
<evidence type="ECO:0000256" key="1">
    <source>
        <dbReference type="ARBA" id="ARBA00022737"/>
    </source>
</evidence>
<dbReference type="InterPro" id="IPR011989">
    <property type="entry name" value="ARM-like"/>
</dbReference>
<organism evidence="5">
    <name type="scientific">Naegleria gruberi</name>
    <name type="common">Amoeba</name>
    <dbReference type="NCBI Taxonomy" id="5762"/>
    <lineage>
        <taxon>Eukaryota</taxon>
        <taxon>Discoba</taxon>
        <taxon>Heterolobosea</taxon>
        <taxon>Tetramitia</taxon>
        <taxon>Eutetramitia</taxon>
        <taxon>Vahlkampfiidae</taxon>
        <taxon>Naegleria</taxon>
    </lineage>
</organism>
<dbReference type="Pfam" id="PF00806">
    <property type="entry name" value="PUF"/>
    <property type="match status" value="4"/>
</dbReference>
<sequence length="361" mass="41000">MSDSECDRLIKLIDSNLVKELSKDSTGAFLISKLLQIENHKRVMRMVEENLSELIVHPIGNYIVQECFKKMEDGEHLFIIEKFKDDFKHIALSQHGSIVIKKFMSVASDKVLDIFFTQVVLPDFKIFASNPLTEIFLQNVKLKIKPIMEGTSSSFVVPALFDHCNKQGKKELITALKPHILEMSYNRNSSRVLQHILNTCDRGELDSMILLLLSNFDNVITHESSAPIFQMIVERGFGESVFLRMKGNMLSYASHPLGSYVVSQCIKNCKKSVTDQILLELLVDDVSNNQVSENKVLQLVKSKAGSFVLLDCLQLVSEKYANQAVFDSLLDTLSKNILSIRNSVLKKRIIELCEKRDNKLN</sequence>
<dbReference type="InterPro" id="IPR033133">
    <property type="entry name" value="PUM-HD"/>
</dbReference>
<dbReference type="VEuPathDB" id="AmoebaDB:NAEGRDRAFT_66631"/>
<dbReference type="OMA" id="HILEMSY"/>
<dbReference type="GO" id="GO:0010608">
    <property type="term" value="P:post-transcriptional regulation of gene expression"/>
    <property type="evidence" value="ECO:0007669"/>
    <property type="project" value="TreeGrafter"/>
</dbReference>
<protein>
    <submittedName>
        <fullName evidence="4">Predicted protein</fullName>
    </submittedName>
</protein>
<accession>D2VCN0</accession>
<evidence type="ECO:0000259" key="3">
    <source>
        <dbReference type="PROSITE" id="PS50303"/>
    </source>
</evidence>
<feature type="repeat" description="Pumilio" evidence="2">
    <location>
        <begin position="244"/>
        <end position="280"/>
    </location>
</feature>
<dbReference type="AlphaFoldDB" id="D2VCN0"/>
<reference evidence="4 5" key="1">
    <citation type="journal article" date="2010" name="Cell">
        <title>The genome of Naegleria gruberi illuminates early eukaryotic versatility.</title>
        <authorList>
            <person name="Fritz-Laylin L.K."/>
            <person name="Prochnik S.E."/>
            <person name="Ginger M.L."/>
            <person name="Dacks J.B."/>
            <person name="Carpenter M.L."/>
            <person name="Field M.C."/>
            <person name="Kuo A."/>
            <person name="Paredez A."/>
            <person name="Chapman J."/>
            <person name="Pham J."/>
            <person name="Shu S."/>
            <person name="Neupane R."/>
            <person name="Cipriano M."/>
            <person name="Mancuso J."/>
            <person name="Tu H."/>
            <person name="Salamov A."/>
            <person name="Lindquist E."/>
            <person name="Shapiro H."/>
            <person name="Lucas S."/>
            <person name="Grigoriev I.V."/>
            <person name="Cande W.Z."/>
            <person name="Fulton C."/>
            <person name="Rokhsar D.S."/>
            <person name="Dawson S.C."/>
        </authorList>
    </citation>
    <scope>NUCLEOTIDE SEQUENCE [LARGE SCALE GENOMIC DNA]</scope>
    <source>
        <strain evidence="4 5">NEG-M</strain>
    </source>
</reference>
<proteinExistence type="predicted"/>
<dbReference type="Gene3D" id="1.25.10.10">
    <property type="entry name" value="Leucine-rich Repeat Variant"/>
    <property type="match status" value="1"/>
</dbReference>
<dbReference type="STRING" id="5762.D2VCN0"/>
<name>D2VCN0_NAEGR</name>
<dbReference type="OrthoDB" id="10458543at2759"/>
<dbReference type="SUPFAM" id="SSF48371">
    <property type="entry name" value="ARM repeat"/>
    <property type="match status" value="2"/>
</dbReference>
<keyword evidence="5" id="KW-1185">Reference proteome</keyword>
<dbReference type="PANTHER" id="PTHR12537:SF122">
    <property type="entry name" value="RNA-BINDING PROTEIN, PUTATIVE-RELATED"/>
    <property type="match status" value="1"/>
</dbReference>
<dbReference type="InParanoid" id="D2VCN0"/>
<dbReference type="GO" id="GO:0005737">
    <property type="term" value="C:cytoplasm"/>
    <property type="evidence" value="ECO:0007669"/>
    <property type="project" value="TreeGrafter"/>
</dbReference>
<evidence type="ECO:0000313" key="5">
    <source>
        <dbReference type="Proteomes" id="UP000006671"/>
    </source>
</evidence>
<evidence type="ECO:0000313" key="4">
    <source>
        <dbReference type="EMBL" id="EFC45335.1"/>
    </source>
</evidence>
<dbReference type="RefSeq" id="XP_002678079.1">
    <property type="nucleotide sequence ID" value="XM_002678033.1"/>
</dbReference>
<dbReference type="PROSITE" id="PS50303">
    <property type="entry name" value="PUM_HD"/>
    <property type="match status" value="1"/>
</dbReference>
<dbReference type="InterPro" id="IPR016024">
    <property type="entry name" value="ARM-type_fold"/>
</dbReference>
<feature type="repeat" description="Pumilio" evidence="2">
    <location>
        <begin position="45"/>
        <end position="81"/>
    </location>
</feature>
<dbReference type="GeneID" id="8857341"/>
<dbReference type="Proteomes" id="UP000006671">
    <property type="component" value="Unassembled WGS sequence"/>
</dbReference>
<keyword evidence="1" id="KW-0677">Repeat</keyword>